<evidence type="ECO:0000313" key="4">
    <source>
        <dbReference type="EMBL" id="MBL3675635.1"/>
    </source>
</evidence>
<comment type="caution">
    <text evidence="4">The sequence shown here is derived from an EMBL/GenBank/DDBJ whole genome shotgun (WGS) entry which is preliminary data.</text>
</comment>
<proteinExistence type="predicted"/>
<dbReference type="InterPro" id="IPR002104">
    <property type="entry name" value="Integrase_catalytic"/>
</dbReference>
<dbReference type="SUPFAM" id="SSF56349">
    <property type="entry name" value="DNA breaking-rejoining enzymes"/>
    <property type="match status" value="1"/>
</dbReference>
<dbReference type="PROSITE" id="PS51898">
    <property type="entry name" value="TYR_RECOMBINASE"/>
    <property type="match status" value="1"/>
</dbReference>
<reference evidence="4 5" key="1">
    <citation type="submission" date="2021-01" db="EMBL/GenBank/DDBJ databases">
        <title>011410 draft genome.</title>
        <authorList>
            <person name="Lang L."/>
        </authorList>
    </citation>
    <scope>NUCLEOTIDE SEQUENCE [LARGE SCALE GENOMIC DNA]</scope>
    <source>
        <strain evidence="4 5">KCTC 42845</strain>
    </source>
</reference>
<sequence length="196" mass="22415">MVGKKPPLTPDQVVLIRLLLRQDRALRDVALFNIAVDTSFRGSDLVRLRVSDVATPTSIREIVEIRQKKTEKRNARPVQARLSPATRDSLRAYLADAEKPLHAWLFTGQGVRWSQSHLSESQLWRLFKSWLEKARLDPALYGLHSLRRTFPTYIHQQTGNLRAAQLLLGHASIESTKDYIGTEQAEALEIARKYHL</sequence>
<dbReference type="InterPro" id="IPR011010">
    <property type="entry name" value="DNA_brk_join_enz"/>
</dbReference>
<dbReference type="PANTHER" id="PTHR30349:SF82">
    <property type="entry name" value="INTEGRASE_RECOMBINASE YOEC-RELATED"/>
    <property type="match status" value="1"/>
</dbReference>
<accession>A0ABS1SA75</accession>
<dbReference type="Proteomes" id="UP000644749">
    <property type="component" value="Unassembled WGS sequence"/>
</dbReference>
<evidence type="ECO:0000256" key="1">
    <source>
        <dbReference type="ARBA" id="ARBA00022908"/>
    </source>
</evidence>
<dbReference type="InterPro" id="IPR050090">
    <property type="entry name" value="Tyrosine_recombinase_XerCD"/>
</dbReference>
<dbReference type="Gene3D" id="1.10.443.10">
    <property type="entry name" value="Intergrase catalytic core"/>
    <property type="match status" value="1"/>
</dbReference>
<dbReference type="InterPro" id="IPR013762">
    <property type="entry name" value="Integrase-like_cat_sf"/>
</dbReference>
<evidence type="ECO:0000313" key="5">
    <source>
        <dbReference type="Proteomes" id="UP000644749"/>
    </source>
</evidence>
<name>A0ABS1SA75_9RHOB</name>
<dbReference type="Pfam" id="PF00589">
    <property type="entry name" value="Phage_integrase"/>
    <property type="match status" value="1"/>
</dbReference>
<gene>
    <name evidence="4" type="ORF">JL111_19380</name>
</gene>
<organism evidence="4 5">
    <name type="scientific">Paracoccus aerius</name>
    <dbReference type="NCBI Taxonomy" id="1915382"/>
    <lineage>
        <taxon>Bacteria</taxon>
        <taxon>Pseudomonadati</taxon>
        <taxon>Pseudomonadota</taxon>
        <taxon>Alphaproteobacteria</taxon>
        <taxon>Rhodobacterales</taxon>
        <taxon>Paracoccaceae</taxon>
        <taxon>Paracoccus</taxon>
    </lineage>
</organism>
<keyword evidence="1" id="KW-0229">DNA integration</keyword>
<dbReference type="PANTHER" id="PTHR30349">
    <property type="entry name" value="PHAGE INTEGRASE-RELATED"/>
    <property type="match status" value="1"/>
</dbReference>
<keyword evidence="2" id="KW-0233">DNA recombination</keyword>
<evidence type="ECO:0000259" key="3">
    <source>
        <dbReference type="PROSITE" id="PS51898"/>
    </source>
</evidence>
<keyword evidence="5" id="KW-1185">Reference proteome</keyword>
<evidence type="ECO:0000256" key="2">
    <source>
        <dbReference type="ARBA" id="ARBA00023172"/>
    </source>
</evidence>
<dbReference type="EMBL" id="JAESHT010000035">
    <property type="protein sequence ID" value="MBL3675635.1"/>
    <property type="molecule type" value="Genomic_DNA"/>
</dbReference>
<feature type="domain" description="Tyr recombinase" evidence="3">
    <location>
        <begin position="3"/>
        <end position="192"/>
    </location>
</feature>
<protein>
    <submittedName>
        <fullName evidence="4">Tyrosine-type recombinase/integrase</fullName>
    </submittedName>
</protein>